<proteinExistence type="predicted"/>
<sequence>MSEVIEKLENQGQQILKGHGDVTLVNEEVNEIWSLGFADLTRPLRAVIIQHLRNNRTLFNAVKQTRKTKKAKVPVPEGGLKIEDLDLDLEL</sequence>
<dbReference type="EMBL" id="LAZR01000531">
    <property type="protein sequence ID" value="KKN65204.1"/>
    <property type="molecule type" value="Genomic_DNA"/>
</dbReference>
<protein>
    <submittedName>
        <fullName evidence="1">Uncharacterized protein</fullName>
    </submittedName>
</protein>
<organism evidence="1">
    <name type="scientific">marine sediment metagenome</name>
    <dbReference type="NCBI Taxonomy" id="412755"/>
    <lineage>
        <taxon>unclassified sequences</taxon>
        <taxon>metagenomes</taxon>
        <taxon>ecological metagenomes</taxon>
    </lineage>
</organism>
<dbReference type="AlphaFoldDB" id="A0A0F9SDW3"/>
<reference evidence="1" key="1">
    <citation type="journal article" date="2015" name="Nature">
        <title>Complex archaea that bridge the gap between prokaryotes and eukaryotes.</title>
        <authorList>
            <person name="Spang A."/>
            <person name="Saw J.H."/>
            <person name="Jorgensen S.L."/>
            <person name="Zaremba-Niedzwiedzka K."/>
            <person name="Martijn J."/>
            <person name="Lind A.E."/>
            <person name="van Eijk R."/>
            <person name="Schleper C."/>
            <person name="Guy L."/>
            <person name="Ettema T.J."/>
        </authorList>
    </citation>
    <scope>NUCLEOTIDE SEQUENCE</scope>
</reference>
<accession>A0A0F9SDW3</accession>
<name>A0A0F9SDW3_9ZZZZ</name>
<evidence type="ECO:0000313" key="1">
    <source>
        <dbReference type="EMBL" id="KKN65204.1"/>
    </source>
</evidence>
<comment type="caution">
    <text evidence="1">The sequence shown here is derived from an EMBL/GenBank/DDBJ whole genome shotgun (WGS) entry which is preliminary data.</text>
</comment>
<gene>
    <name evidence="1" type="ORF">LCGC14_0483800</name>
</gene>